<feature type="chain" id="PRO_5002330605" description="Pyrrolo-quinoline quinone repeat domain-containing protein" evidence="1">
    <location>
        <begin position="22"/>
        <end position="427"/>
    </location>
</feature>
<dbReference type="PANTHER" id="PTHR34512:SF30">
    <property type="entry name" value="OUTER MEMBRANE PROTEIN ASSEMBLY FACTOR BAMB"/>
    <property type="match status" value="1"/>
</dbReference>
<protein>
    <recommendedName>
        <fullName evidence="2">Pyrrolo-quinoline quinone repeat domain-containing protein</fullName>
    </recommendedName>
</protein>
<dbReference type="SUPFAM" id="SSF50998">
    <property type="entry name" value="Quinoprotein alcohol dehydrogenase-like"/>
    <property type="match status" value="1"/>
</dbReference>
<name>A0A0D8J6F3_9BACT</name>
<dbReference type="InterPro" id="IPR002372">
    <property type="entry name" value="PQQ_rpt_dom"/>
</dbReference>
<dbReference type="InterPro" id="IPR015943">
    <property type="entry name" value="WD40/YVTN_repeat-like_dom_sf"/>
</dbReference>
<comment type="caution">
    <text evidence="3">The sequence shown here is derived from an EMBL/GenBank/DDBJ whole genome shotgun (WGS) entry which is preliminary data.</text>
</comment>
<keyword evidence="1" id="KW-0732">Signal</keyword>
<feature type="signal peptide" evidence="1">
    <location>
        <begin position="1"/>
        <end position="21"/>
    </location>
</feature>
<accession>A0A0D8J6F3</accession>
<dbReference type="STRING" id="1544798.LH29_19980"/>
<evidence type="ECO:0000313" key="4">
    <source>
        <dbReference type="Proteomes" id="UP000032544"/>
    </source>
</evidence>
<dbReference type="Proteomes" id="UP000032544">
    <property type="component" value="Unassembled WGS sequence"/>
</dbReference>
<reference evidence="3 4" key="1">
    <citation type="submission" date="2014-09" db="EMBL/GenBank/DDBJ databases">
        <title>Draft Genome Sequence of Draconibacterium sp. JN14CK-3.</title>
        <authorList>
            <person name="Dong C."/>
            <person name="Lai Q."/>
            <person name="Shao Z."/>
        </authorList>
    </citation>
    <scope>NUCLEOTIDE SEQUENCE [LARGE SCALE GENOMIC DNA]</scope>
    <source>
        <strain evidence="3 4">JN14CK-3</strain>
    </source>
</reference>
<feature type="domain" description="Pyrrolo-quinoline quinone repeat" evidence="2">
    <location>
        <begin position="201"/>
        <end position="303"/>
    </location>
</feature>
<evidence type="ECO:0000259" key="2">
    <source>
        <dbReference type="Pfam" id="PF13360"/>
    </source>
</evidence>
<sequence>MKSQFILFSLLFLFAVSTSKAQPQADDNWMQWRGPLGNGVAVKANPPIDFNETKNLKWKTAIPGRGNATPIVYEDKIIILTAVPTDSSADPQVSPNVDHNFNVVLVNRNDGSIIWEKTVATDLPQGKIHELSSWASNSPCTDGEMIYAYFGSFGLYCLDFEGNIIWKRDFGTMEKRMNFGDGASPYLYKDRLFIQWDHEGDSWIYCVDKKNGNDIWKMERDEPTSWSTPFVVEANGKTQVITSATTAIRSYDYENGNVLWSSTGMTGNVIPVPMVENNMLYVTSGFRGAALQAIDLTKASGDITGTDAIIWEYNQDTPYTPCALLMDGKLYFLRANNGVMTCLDAKDGSVLYSKERLEGISTIFSSPSGADGKIYIAAKGICLVIKAGEDFEILASNELDDDFHASPVFVDNQLILRGFESLYCFEE</sequence>
<dbReference type="AlphaFoldDB" id="A0A0D8J6F3"/>
<proteinExistence type="predicted"/>
<organism evidence="3 4">
    <name type="scientific">Draconibacterium sediminis</name>
    <dbReference type="NCBI Taxonomy" id="1544798"/>
    <lineage>
        <taxon>Bacteria</taxon>
        <taxon>Pseudomonadati</taxon>
        <taxon>Bacteroidota</taxon>
        <taxon>Bacteroidia</taxon>
        <taxon>Marinilabiliales</taxon>
        <taxon>Prolixibacteraceae</taxon>
        <taxon>Draconibacterium</taxon>
    </lineage>
</organism>
<evidence type="ECO:0000256" key="1">
    <source>
        <dbReference type="SAM" id="SignalP"/>
    </source>
</evidence>
<dbReference type="OrthoDB" id="7012117at2"/>
<dbReference type="Pfam" id="PF13360">
    <property type="entry name" value="PQQ_2"/>
    <property type="match status" value="1"/>
</dbReference>
<keyword evidence="4" id="KW-1185">Reference proteome</keyword>
<evidence type="ECO:0000313" key="3">
    <source>
        <dbReference type="EMBL" id="KJF42106.1"/>
    </source>
</evidence>
<dbReference type="InterPro" id="IPR011047">
    <property type="entry name" value="Quinoprotein_ADH-like_sf"/>
</dbReference>
<dbReference type="PANTHER" id="PTHR34512">
    <property type="entry name" value="CELL SURFACE PROTEIN"/>
    <property type="match status" value="1"/>
</dbReference>
<dbReference type="Gene3D" id="2.130.10.10">
    <property type="entry name" value="YVTN repeat-like/Quinoprotein amine dehydrogenase"/>
    <property type="match status" value="1"/>
</dbReference>
<dbReference type="RefSeq" id="WP_045032860.1">
    <property type="nucleotide sequence ID" value="NZ_JRHC01000006.1"/>
</dbReference>
<dbReference type="EMBL" id="JRHC01000006">
    <property type="protein sequence ID" value="KJF42106.1"/>
    <property type="molecule type" value="Genomic_DNA"/>
</dbReference>
<gene>
    <name evidence="3" type="ORF">LH29_19980</name>
</gene>